<dbReference type="InterPro" id="IPR036400">
    <property type="entry name" value="Cyt_B5-like_heme/steroid_sf"/>
</dbReference>
<dbReference type="GO" id="GO:0020037">
    <property type="term" value="F:heme binding"/>
    <property type="evidence" value="ECO:0007669"/>
    <property type="project" value="UniProtKB-ARBA"/>
</dbReference>
<dbReference type="OrthoDB" id="899at2759"/>
<dbReference type="GO" id="GO:0005783">
    <property type="term" value="C:endoplasmic reticulum"/>
    <property type="evidence" value="ECO:0007669"/>
    <property type="project" value="TreeGrafter"/>
</dbReference>
<dbReference type="GeneID" id="19978272"/>
<dbReference type="Proteomes" id="UP000030752">
    <property type="component" value="Unassembled WGS sequence"/>
</dbReference>
<evidence type="ECO:0000259" key="2">
    <source>
        <dbReference type="SMART" id="SM01117"/>
    </source>
</evidence>
<dbReference type="EMBL" id="KB822716">
    <property type="protein sequence ID" value="ETN44068.1"/>
    <property type="molecule type" value="Genomic_DNA"/>
</dbReference>
<dbReference type="InParanoid" id="W2S7P3"/>
<proteinExistence type="inferred from homology"/>
<dbReference type="SMART" id="SM01117">
    <property type="entry name" value="Cyt-b5"/>
    <property type="match status" value="1"/>
</dbReference>
<dbReference type="FunFam" id="3.10.120.10:FF:000003">
    <property type="entry name" value="membrane-associated progesterone receptor component 1"/>
    <property type="match status" value="1"/>
</dbReference>
<comment type="similarity">
    <text evidence="1">Belongs to the cytochrome b5 family. MAPR subfamily.</text>
</comment>
<protein>
    <recommendedName>
        <fullName evidence="2">Cytochrome b5 heme-binding domain-containing protein</fullName>
    </recommendedName>
</protein>
<dbReference type="Gene3D" id="3.10.120.10">
    <property type="entry name" value="Cytochrome b5-like heme/steroid binding domain"/>
    <property type="match status" value="1"/>
</dbReference>
<reference evidence="3 4" key="1">
    <citation type="submission" date="2013-03" db="EMBL/GenBank/DDBJ databases">
        <title>The Genome Sequence of Phialophora europaea CBS 101466.</title>
        <authorList>
            <consortium name="The Broad Institute Genomics Platform"/>
            <person name="Cuomo C."/>
            <person name="de Hoog S."/>
            <person name="Gorbushina A."/>
            <person name="Walker B."/>
            <person name="Young S.K."/>
            <person name="Zeng Q."/>
            <person name="Gargeya S."/>
            <person name="Fitzgerald M."/>
            <person name="Haas B."/>
            <person name="Abouelleil A."/>
            <person name="Allen A.W."/>
            <person name="Alvarado L."/>
            <person name="Arachchi H.M."/>
            <person name="Berlin A.M."/>
            <person name="Chapman S.B."/>
            <person name="Gainer-Dewar J."/>
            <person name="Goldberg J."/>
            <person name="Griggs A."/>
            <person name="Gujja S."/>
            <person name="Hansen M."/>
            <person name="Howarth C."/>
            <person name="Imamovic A."/>
            <person name="Ireland A."/>
            <person name="Larimer J."/>
            <person name="McCowan C."/>
            <person name="Murphy C."/>
            <person name="Pearson M."/>
            <person name="Poon T.W."/>
            <person name="Priest M."/>
            <person name="Roberts A."/>
            <person name="Saif S."/>
            <person name="Shea T."/>
            <person name="Sisk P."/>
            <person name="Sykes S."/>
            <person name="Wortman J."/>
            <person name="Nusbaum C."/>
            <person name="Birren B."/>
        </authorList>
    </citation>
    <scope>NUCLEOTIDE SEQUENCE [LARGE SCALE GENOMIC DNA]</scope>
    <source>
        <strain evidence="3 4">CBS 101466</strain>
    </source>
</reference>
<evidence type="ECO:0000313" key="3">
    <source>
        <dbReference type="EMBL" id="ETN44068.1"/>
    </source>
</evidence>
<name>W2S7P3_CYPE1</name>
<feature type="domain" description="Cytochrome b5 heme-binding" evidence="2">
    <location>
        <begin position="148"/>
        <end position="243"/>
    </location>
</feature>
<dbReference type="PANTHER" id="PTHR10281">
    <property type="entry name" value="MEMBRANE-ASSOCIATED PROGESTERONE RECEPTOR COMPONENT-RELATED"/>
    <property type="match status" value="1"/>
</dbReference>
<dbReference type="GO" id="GO:0016020">
    <property type="term" value="C:membrane"/>
    <property type="evidence" value="ECO:0007669"/>
    <property type="project" value="TreeGrafter"/>
</dbReference>
<dbReference type="InterPro" id="IPR050577">
    <property type="entry name" value="MAPR/NEUFC/NENF-like"/>
</dbReference>
<dbReference type="VEuPathDB" id="FungiDB:HMPREF1541_10933"/>
<organism evidence="3 4">
    <name type="scientific">Cyphellophora europaea (strain CBS 101466)</name>
    <name type="common">Phialophora europaea</name>
    <dbReference type="NCBI Taxonomy" id="1220924"/>
    <lineage>
        <taxon>Eukaryota</taxon>
        <taxon>Fungi</taxon>
        <taxon>Dikarya</taxon>
        <taxon>Ascomycota</taxon>
        <taxon>Pezizomycotina</taxon>
        <taxon>Eurotiomycetes</taxon>
        <taxon>Chaetothyriomycetidae</taxon>
        <taxon>Chaetothyriales</taxon>
        <taxon>Cyphellophoraceae</taxon>
        <taxon>Cyphellophora</taxon>
    </lineage>
</organism>
<dbReference type="Pfam" id="PF00173">
    <property type="entry name" value="Cyt-b5"/>
    <property type="match status" value="1"/>
</dbReference>
<dbReference type="eggNOG" id="KOG1110">
    <property type="taxonomic scope" value="Eukaryota"/>
</dbReference>
<dbReference type="AlphaFoldDB" id="W2S7P3"/>
<evidence type="ECO:0000313" key="4">
    <source>
        <dbReference type="Proteomes" id="UP000030752"/>
    </source>
</evidence>
<accession>W2S7P3</accession>
<dbReference type="RefSeq" id="XP_008713824.1">
    <property type="nucleotide sequence ID" value="XM_008715602.1"/>
</dbReference>
<evidence type="ECO:0000256" key="1">
    <source>
        <dbReference type="ARBA" id="ARBA00038357"/>
    </source>
</evidence>
<dbReference type="HOGENOM" id="CLU_1085942_0_0_1"/>
<dbReference type="STRING" id="1220924.W2S7P3"/>
<dbReference type="InterPro" id="IPR001199">
    <property type="entry name" value="Cyt_B5-like_heme/steroid-bd"/>
</dbReference>
<dbReference type="PANTHER" id="PTHR10281:SF115">
    <property type="entry name" value="BINDING PROTEIN, PUTATIVE (AFU_ORTHOLOGUE AFUA_4G06240)-RELATED"/>
    <property type="match status" value="1"/>
</dbReference>
<gene>
    <name evidence="3" type="ORF">HMPREF1541_10933</name>
</gene>
<dbReference type="SUPFAM" id="SSF55856">
    <property type="entry name" value="Cytochrome b5-like heme/steroid binding domain"/>
    <property type="match status" value="1"/>
</dbReference>
<keyword evidence="4" id="KW-1185">Reference proteome</keyword>
<sequence length="256" mass="27985">MDDGMVVIVIEGSMSVDGIVTEGSMSVDGIVIEGSMSVDDIVIEGSMSVDDIIIEGSMSVDEELCARALLARRAGTMIALNRMMDSLSGSMTSFQFNLGSVRSWKYSGEKEICRGTEMFGSRQKPLEGPESFAPKVPVLLDAPKDDPITYEELSKCDGADPSKPILIAIKGTVFDVSRNRAYQPEGPYCVYAGKDPSRALALSSLKPEDCVPEWYDLEDVYKTVLSEWHAFLSKRYNIVGKVRISSLHSTKSTSKL</sequence>